<feature type="compositionally biased region" description="Basic and acidic residues" evidence="1">
    <location>
        <begin position="17"/>
        <end position="38"/>
    </location>
</feature>
<organism evidence="2 3">
    <name type="scientific">Pleurodeles waltl</name>
    <name type="common">Iberian ribbed newt</name>
    <dbReference type="NCBI Taxonomy" id="8319"/>
    <lineage>
        <taxon>Eukaryota</taxon>
        <taxon>Metazoa</taxon>
        <taxon>Chordata</taxon>
        <taxon>Craniata</taxon>
        <taxon>Vertebrata</taxon>
        <taxon>Euteleostomi</taxon>
        <taxon>Amphibia</taxon>
        <taxon>Batrachia</taxon>
        <taxon>Caudata</taxon>
        <taxon>Salamandroidea</taxon>
        <taxon>Salamandridae</taxon>
        <taxon>Pleurodelinae</taxon>
        <taxon>Pleurodeles</taxon>
    </lineage>
</organism>
<gene>
    <name evidence="2" type="ORF">NDU88_006253</name>
</gene>
<dbReference type="AlphaFoldDB" id="A0AAV7VM93"/>
<protein>
    <submittedName>
        <fullName evidence="2">Uncharacterized protein</fullName>
    </submittedName>
</protein>
<sequence>MNDVSRVPNHMSQNVYEEGRAGNEDFLQDKRGKGKIEGGPRGPWGMVWPRSMMAPKNRTAVGHMAGTAALEAHQRTAQGNALPGDAERSERGKFEARGRPLSRGLECRVGDGEQS</sequence>
<dbReference type="Proteomes" id="UP001066276">
    <property type="component" value="Chromosome 2_1"/>
</dbReference>
<comment type="caution">
    <text evidence="2">The sequence shown here is derived from an EMBL/GenBank/DDBJ whole genome shotgun (WGS) entry which is preliminary data.</text>
</comment>
<evidence type="ECO:0000313" key="2">
    <source>
        <dbReference type="EMBL" id="KAJ1202453.1"/>
    </source>
</evidence>
<name>A0AAV7VM93_PLEWA</name>
<dbReference type="EMBL" id="JANPWB010000003">
    <property type="protein sequence ID" value="KAJ1202453.1"/>
    <property type="molecule type" value="Genomic_DNA"/>
</dbReference>
<feature type="region of interest" description="Disordered" evidence="1">
    <location>
        <begin position="75"/>
        <end position="115"/>
    </location>
</feature>
<proteinExistence type="predicted"/>
<reference evidence="2" key="1">
    <citation type="journal article" date="2022" name="bioRxiv">
        <title>Sequencing and chromosome-scale assembly of the giantPleurodeles waltlgenome.</title>
        <authorList>
            <person name="Brown T."/>
            <person name="Elewa A."/>
            <person name="Iarovenko S."/>
            <person name="Subramanian E."/>
            <person name="Araus A.J."/>
            <person name="Petzold A."/>
            <person name="Susuki M."/>
            <person name="Suzuki K.-i.T."/>
            <person name="Hayashi T."/>
            <person name="Toyoda A."/>
            <person name="Oliveira C."/>
            <person name="Osipova E."/>
            <person name="Leigh N.D."/>
            <person name="Simon A."/>
            <person name="Yun M.H."/>
        </authorList>
    </citation>
    <scope>NUCLEOTIDE SEQUENCE</scope>
    <source>
        <strain evidence="2">20211129_DDA</strain>
        <tissue evidence="2">Liver</tissue>
    </source>
</reference>
<feature type="compositionally biased region" description="Basic and acidic residues" evidence="1">
    <location>
        <begin position="105"/>
        <end position="115"/>
    </location>
</feature>
<keyword evidence="3" id="KW-1185">Reference proteome</keyword>
<accession>A0AAV7VM93</accession>
<evidence type="ECO:0000256" key="1">
    <source>
        <dbReference type="SAM" id="MobiDB-lite"/>
    </source>
</evidence>
<evidence type="ECO:0000313" key="3">
    <source>
        <dbReference type="Proteomes" id="UP001066276"/>
    </source>
</evidence>
<feature type="region of interest" description="Disordered" evidence="1">
    <location>
        <begin position="1"/>
        <end position="47"/>
    </location>
</feature>
<feature type="compositionally biased region" description="Basic and acidic residues" evidence="1">
    <location>
        <begin position="85"/>
        <end position="98"/>
    </location>
</feature>